<sequence>MDNQEGRKMREGEGGKEGRAGNGTEDNEDKADPVRASTRPLLSIFAALTSAAPLHQPMT</sequence>
<evidence type="ECO:0000256" key="1">
    <source>
        <dbReference type="SAM" id="MobiDB-lite"/>
    </source>
</evidence>
<feature type="compositionally biased region" description="Basic and acidic residues" evidence="1">
    <location>
        <begin position="1"/>
        <end position="19"/>
    </location>
</feature>
<name>A0A5B7IKS8_PORTR</name>
<feature type="region of interest" description="Disordered" evidence="1">
    <location>
        <begin position="1"/>
        <end position="36"/>
    </location>
</feature>
<protein>
    <submittedName>
        <fullName evidence="2">Uncharacterized protein</fullName>
    </submittedName>
</protein>
<comment type="caution">
    <text evidence="2">The sequence shown here is derived from an EMBL/GenBank/DDBJ whole genome shotgun (WGS) entry which is preliminary data.</text>
</comment>
<gene>
    <name evidence="2" type="ORF">E2C01_079170</name>
</gene>
<dbReference type="Proteomes" id="UP000324222">
    <property type="component" value="Unassembled WGS sequence"/>
</dbReference>
<accession>A0A5B7IKS8</accession>
<reference evidence="2 3" key="1">
    <citation type="submission" date="2019-05" db="EMBL/GenBank/DDBJ databases">
        <title>Another draft genome of Portunus trituberculatus and its Hox gene families provides insights of decapod evolution.</title>
        <authorList>
            <person name="Jeong J.-H."/>
            <person name="Song I."/>
            <person name="Kim S."/>
            <person name="Choi T."/>
            <person name="Kim D."/>
            <person name="Ryu S."/>
            <person name="Kim W."/>
        </authorList>
    </citation>
    <scope>NUCLEOTIDE SEQUENCE [LARGE SCALE GENOMIC DNA]</scope>
    <source>
        <tissue evidence="2">Muscle</tissue>
    </source>
</reference>
<keyword evidence="3" id="KW-1185">Reference proteome</keyword>
<dbReference type="EMBL" id="VSRR010065427">
    <property type="protein sequence ID" value="MPC84432.1"/>
    <property type="molecule type" value="Genomic_DNA"/>
</dbReference>
<evidence type="ECO:0000313" key="2">
    <source>
        <dbReference type="EMBL" id="MPC84432.1"/>
    </source>
</evidence>
<dbReference type="AlphaFoldDB" id="A0A5B7IKS8"/>
<proteinExistence type="predicted"/>
<organism evidence="2 3">
    <name type="scientific">Portunus trituberculatus</name>
    <name type="common">Swimming crab</name>
    <name type="synonym">Neptunus trituberculatus</name>
    <dbReference type="NCBI Taxonomy" id="210409"/>
    <lineage>
        <taxon>Eukaryota</taxon>
        <taxon>Metazoa</taxon>
        <taxon>Ecdysozoa</taxon>
        <taxon>Arthropoda</taxon>
        <taxon>Crustacea</taxon>
        <taxon>Multicrustacea</taxon>
        <taxon>Malacostraca</taxon>
        <taxon>Eumalacostraca</taxon>
        <taxon>Eucarida</taxon>
        <taxon>Decapoda</taxon>
        <taxon>Pleocyemata</taxon>
        <taxon>Brachyura</taxon>
        <taxon>Eubrachyura</taxon>
        <taxon>Portunoidea</taxon>
        <taxon>Portunidae</taxon>
        <taxon>Portuninae</taxon>
        <taxon>Portunus</taxon>
    </lineage>
</organism>
<evidence type="ECO:0000313" key="3">
    <source>
        <dbReference type="Proteomes" id="UP000324222"/>
    </source>
</evidence>